<reference evidence="2 3" key="1">
    <citation type="submission" date="2020-08" db="EMBL/GenBank/DDBJ databases">
        <title>Genome sequence of Sphingomonas lutea KCTC 23642T.</title>
        <authorList>
            <person name="Hyun D.-W."/>
            <person name="Bae J.-W."/>
        </authorList>
    </citation>
    <scope>NUCLEOTIDE SEQUENCE [LARGE SCALE GENOMIC DNA]</scope>
    <source>
        <strain evidence="2 3">KCTC 23642</strain>
    </source>
</reference>
<evidence type="ECO:0000256" key="1">
    <source>
        <dbReference type="SAM" id="MobiDB-lite"/>
    </source>
</evidence>
<organism evidence="2 3">
    <name type="scientific">Sphingomonas lutea</name>
    <dbReference type="NCBI Taxonomy" id="1045317"/>
    <lineage>
        <taxon>Bacteria</taxon>
        <taxon>Pseudomonadati</taxon>
        <taxon>Pseudomonadota</taxon>
        <taxon>Alphaproteobacteria</taxon>
        <taxon>Sphingomonadales</taxon>
        <taxon>Sphingomonadaceae</taxon>
        <taxon>Sphingomonas</taxon>
    </lineage>
</organism>
<dbReference type="Proteomes" id="UP000515971">
    <property type="component" value="Chromosome"/>
</dbReference>
<sequence length="197" mass="19189">MDINQMLQQTGAVDAISRELGVDNSTAQAGAAALLPSILSSFKNPVAAATPAPTTGSAFPNLEGLGGLFGTIGGLGGGGLLDNVTSDQATEVDKGNQILGQLFGSKDGSRAVAASAAAQSGVEPSLLKKMLPILAMVAAGYVMKQASQGGGGLGGALGGILGGQKSPSGDDSPAPNTRPGGDILSDLIGAAGKYLAR</sequence>
<dbReference type="RefSeq" id="WP_187538895.1">
    <property type="nucleotide sequence ID" value="NZ_BAABJT010000001.1"/>
</dbReference>
<protein>
    <submittedName>
        <fullName evidence="2">DUF937 domain-containing protein</fullName>
    </submittedName>
</protein>
<gene>
    <name evidence="2" type="ORF">H9L13_02960</name>
</gene>
<dbReference type="KEGG" id="slut:H9L13_02960"/>
<accession>A0A7G9SJ72</accession>
<keyword evidence="3" id="KW-1185">Reference proteome</keyword>
<evidence type="ECO:0000313" key="2">
    <source>
        <dbReference type="EMBL" id="QNN67897.1"/>
    </source>
</evidence>
<dbReference type="InterPro" id="IPR009282">
    <property type="entry name" value="DUF937"/>
</dbReference>
<name>A0A7G9SJ72_9SPHN</name>
<dbReference type="EMBL" id="CP060718">
    <property type="protein sequence ID" value="QNN67897.1"/>
    <property type="molecule type" value="Genomic_DNA"/>
</dbReference>
<dbReference type="AlphaFoldDB" id="A0A7G9SJ72"/>
<dbReference type="Pfam" id="PF06078">
    <property type="entry name" value="DUF937"/>
    <property type="match status" value="1"/>
</dbReference>
<evidence type="ECO:0000313" key="3">
    <source>
        <dbReference type="Proteomes" id="UP000515971"/>
    </source>
</evidence>
<proteinExistence type="predicted"/>
<feature type="region of interest" description="Disordered" evidence="1">
    <location>
        <begin position="161"/>
        <end position="185"/>
    </location>
</feature>